<evidence type="ECO:0000313" key="3">
    <source>
        <dbReference type="Proteomes" id="UP000060699"/>
    </source>
</evidence>
<dbReference type="GO" id="GO:0016020">
    <property type="term" value="C:membrane"/>
    <property type="evidence" value="ECO:0007669"/>
    <property type="project" value="GOC"/>
</dbReference>
<sequence length="245" mass="27883">MKLTVLTVNLHKGFGFLNRRFILHELREAVRAVSADVVFLQEVLGEHELHAARVPTWPQTPHYEFLADSLWSDFAYGRNAVYPQGHHGNALLSKFAITRHVNHDVSIDGPERRGLLHSVLRLEDGRSLHAICVHLGLRESHRRHQVERLCQLINSLPMDEPVIVAGDFNDWRQRAHKMLSRCAGLAEVFVKAYGAAARTFPSRWPLLPLDRIYVRGASVQNPIVLPRQPWSHLSDHAPLAAEIRL</sequence>
<dbReference type="GO" id="GO:0004527">
    <property type="term" value="F:exonuclease activity"/>
    <property type="evidence" value="ECO:0007669"/>
    <property type="project" value="UniProtKB-KW"/>
</dbReference>
<evidence type="ECO:0000313" key="2">
    <source>
        <dbReference type="EMBL" id="ALV07539.1"/>
    </source>
</evidence>
<organism evidence="2 3">
    <name type="scientific">Roseateles depolymerans</name>
    <dbReference type="NCBI Taxonomy" id="76731"/>
    <lineage>
        <taxon>Bacteria</taxon>
        <taxon>Pseudomonadati</taxon>
        <taxon>Pseudomonadota</taxon>
        <taxon>Betaproteobacteria</taxon>
        <taxon>Burkholderiales</taxon>
        <taxon>Sphaerotilaceae</taxon>
        <taxon>Roseateles</taxon>
    </lineage>
</organism>
<evidence type="ECO:0000259" key="1">
    <source>
        <dbReference type="Pfam" id="PF03372"/>
    </source>
</evidence>
<dbReference type="PATRIC" id="fig|76731.3.peg.3154"/>
<dbReference type="InterPro" id="IPR036691">
    <property type="entry name" value="Endo/exonu/phosph_ase_sf"/>
</dbReference>
<proteinExistence type="predicted"/>
<name>A0A0U3MWY5_9BURK</name>
<keyword evidence="2" id="KW-0269">Exonuclease</keyword>
<keyword evidence="2" id="KW-0378">Hydrolase</keyword>
<reference evidence="2 3" key="1">
    <citation type="submission" date="2015-12" db="EMBL/GenBank/DDBJ databases">
        <title>Complete genome of Roseateles depolymerans KCTC 42856.</title>
        <authorList>
            <person name="Kim K.M."/>
        </authorList>
    </citation>
    <scope>NUCLEOTIDE SEQUENCE [LARGE SCALE GENOMIC DNA]</scope>
    <source>
        <strain evidence="2 3">KCTC 42856</strain>
    </source>
</reference>
<keyword evidence="2" id="KW-0255">Endonuclease</keyword>
<feature type="domain" description="Endonuclease/exonuclease/phosphatase" evidence="1">
    <location>
        <begin position="24"/>
        <end position="236"/>
    </location>
</feature>
<dbReference type="Gene3D" id="3.60.10.10">
    <property type="entry name" value="Endonuclease/exonuclease/phosphatase"/>
    <property type="match status" value="1"/>
</dbReference>
<dbReference type="InterPro" id="IPR005135">
    <property type="entry name" value="Endo/exonuclease/phosphatase"/>
</dbReference>
<accession>A0A0U3MWY5</accession>
<dbReference type="InterPro" id="IPR051916">
    <property type="entry name" value="GPI-anchor_lipid_remodeler"/>
</dbReference>
<dbReference type="Proteomes" id="UP000060699">
    <property type="component" value="Chromosome"/>
</dbReference>
<dbReference type="PANTHER" id="PTHR14859">
    <property type="entry name" value="CALCOFLUOR WHITE HYPERSENSITIVE PROTEIN PRECURSOR"/>
    <property type="match status" value="1"/>
</dbReference>
<dbReference type="KEGG" id="rdp:RD2015_3078"/>
<dbReference type="OrthoDB" id="9793162at2"/>
<dbReference type="AlphaFoldDB" id="A0A0U3MWY5"/>
<keyword evidence="2" id="KW-0540">Nuclease</keyword>
<dbReference type="GO" id="GO:0004519">
    <property type="term" value="F:endonuclease activity"/>
    <property type="evidence" value="ECO:0007669"/>
    <property type="project" value="UniProtKB-KW"/>
</dbReference>
<dbReference type="RefSeq" id="WP_058935636.1">
    <property type="nucleotide sequence ID" value="NZ_CP013729.1"/>
</dbReference>
<dbReference type="STRING" id="76731.RD2015_3078"/>
<protein>
    <submittedName>
        <fullName evidence="2">Endonuclease/exonuclease/phosphatase family protein</fullName>
    </submittedName>
</protein>
<dbReference type="SUPFAM" id="SSF56219">
    <property type="entry name" value="DNase I-like"/>
    <property type="match status" value="1"/>
</dbReference>
<gene>
    <name evidence="2" type="ORF">RD2015_3078</name>
</gene>
<keyword evidence="3" id="KW-1185">Reference proteome</keyword>
<dbReference type="Pfam" id="PF03372">
    <property type="entry name" value="Exo_endo_phos"/>
    <property type="match status" value="1"/>
</dbReference>
<dbReference type="EMBL" id="CP013729">
    <property type="protein sequence ID" value="ALV07539.1"/>
    <property type="molecule type" value="Genomic_DNA"/>
</dbReference>
<dbReference type="PANTHER" id="PTHR14859:SF1">
    <property type="entry name" value="PGAP2-INTERACTING PROTEIN"/>
    <property type="match status" value="1"/>
</dbReference>
<dbReference type="GO" id="GO:0006506">
    <property type="term" value="P:GPI anchor biosynthetic process"/>
    <property type="evidence" value="ECO:0007669"/>
    <property type="project" value="TreeGrafter"/>
</dbReference>